<dbReference type="EMBL" id="UYYF01000035">
    <property type="protein sequence ID" value="VDM95472.1"/>
    <property type="molecule type" value="Genomic_DNA"/>
</dbReference>
<dbReference type="SMART" id="SM01152">
    <property type="entry name" value="DUF167"/>
    <property type="match status" value="1"/>
</dbReference>
<dbReference type="GO" id="GO:0005737">
    <property type="term" value="C:cytoplasm"/>
    <property type="evidence" value="ECO:0007669"/>
    <property type="project" value="TreeGrafter"/>
</dbReference>
<dbReference type="PANTHER" id="PTHR13420:SF7">
    <property type="entry name" value="UPF0235 PROTEIN C15ORF40"/>
    <property type="match status" value="1"/>
</dbReference>
<reference evidence="4" key="1">
    <citation type="submission" date="2017-02" db="UniProtKB">
        <authorList>
            <consortium name="WormBaseParasite"/>
        </authorList>
    </citation>
    <scope>IDENTIFICATION</scope>
</reference>
<keyword evidence="3" id="KW-1185">Reference proteome</keyword>
<evidence type="ECO:0000313" key="4">
    <source>
        <dbReference type="WBParaSite" id="TCLT_0000048401-mRNA-1"/>
    </source>
</evidence>
<dbReference type="SUPFAM" id="SSF69786">
    <property type="entry name" value="YggU-like"/>
    <property type="match status" value="1"/>
</dbReference>
<dbReference type="AlphaFoldDB" id="A0A0N5CK95"/>
<dbReference type="InterPro" id="IPR036591">
    <property type="entry name" value="YggU-like_sf"/>
</dbReference>
<evidence type="ECO:0000313" key="3">
    <source>
        <dbReference type="Proteomes" id="UP000276776"/>
    </source>
</evidence>
<gene>
    <name evidence="2" type="ORF">TCLT_LOCUS485</name>
</gene>
<dbReference type="OrthoDB" id="244097at2759"/>
<dbReference type="PANTHER" id="PTHR13420">
    <property type="entry name" value="UPF0235 PROTEIN C15ORF40"/>
    <property type="match status" value="1"/>
</dbReference>
<dbReference type="OMA" id="EGQANET"/>
<name>A0A0N5CK95_THECL</name>
<proteinExistence type="inferred from homology"/>
<dbReference type="WBParaSite" id="TCLT_0000048401-mRNA-1">
    <property type="protein sequence ID" value="TCLT_0000048401-mRNA-1"/>
    <property type="gene ID" value="TCLT_0000048401"/>
</dbReference>
<sequence>MILIISYIGANEIGIAIAVPPCDGKANETLLHAMMNILKLRRNEIAFETGVRSRSKILRVTSKRLTMEEIREKLEKNVSSK</sequence>
<dbReference type="Gene3D" id="3.30.1200.10">
    <property type="entry name" value="YggU-like"/>
    <property type="match status" value="1"/>
</dbReference>
<protein>
    <submittedName>
        <fullName evidence="4">UPF0235 protein</fullName>
    </submittedName>
</protein>
<dbReference type="InterPro" id="IPR003746">
    <property type="entry name" value="DUF167"/>
</dbReference>
<comment type="similarity">
    <text evidence="1">Belongs to the UPF0235 family.</text>
</comment>
<evidence type="ECO:0000313" key="2">
    <source>
        <dbReference type="EMBL" id="VDM95472.1"/>
    </source>
</evidence>
<accession>A0A0N5CK95</accession>
<dbReference type="STRING" id="103827.A0A0N5CK95"/>
<organism evidence="4">
    <name type="scientific">Thelazia callipaeda</name>
    <name type="common">Oriental eyeworm</name>
    <name type="synonym">Parasitic nematode</name>
    <dbReference type="NCBI Taxonomy" id="103827"/>
    <lineage>
        <taxon>Eukaryota</taxon>
        <taxon>Metazoa</taxon>
        <taxon>Ecdysozoa</taxon>
        <taxon>Nematoda</taxon>
        <taxon>Chromadorea</taxon>
        <taxon>Rhabditida</taxon>
        <taxon>Spirurina</taxon>
        <taxon>Spiruromorpha</taxon>
        <taxon>Thelazioidea</taxon>
        <taxon>Thelaziidae</taxon>
        <taxon>Thelazia</taxon>
    </lineage>
</organism>
<reference evidence="2 3" key="2">
    <citation type="submission" date="2018-11" db="EMBL/GenBank/DDBJ databases">
        <authorList>
            <consortium name="Pathogen Informatics"/>
        </authorList>
    </citation>
    <scope>NUCLEOTIDE SEQUENCE [LARGE SCALE GENOMIC DNA]</scope>
</reference>
<evidence type="ECO:0000256" key="1">
    <source>
        <dbReference type="ARBA" id="ARBA00010364"/>
    </source>
</evidence>
<dbReference type="Pfam" id="PF02594">
    <property type="entry name" value="DUF167"/>
    <property type="match status" value="1"/>
</dbReference>
<dbReference type="Proteomes" id="UP000276776">
    <property type="component" value="Unassembled WGS sequence"/>
</dbReference>